<gene>
    <name evidence="3" type="ORF">JD77_00080</name>
</gene>
<dbReference type="Gene3D" id="3.30.530.20">
    <property type="match status" value="1"/>
</dbReference>
<keyword evidence="4" id="KW-1185">Reference proteome</keyword>
<dbReference type="SUPFAM" id="SSF55961">
    <property type="entry name" value="Bet v1-like"/>
    <property type="match status" value="1"/>
</dbReference>
<dbReference type="EMBL" id="VLKE01000001">
    <property type="protein sequence ID" value="TWH65145.1"/>
    <property type="molecule type" value="Genomic_DNA"/>
</dbReference>
<accession>A0A562I3B6</accession>
<dbReference type="OrthoDB" id="9815653at2"/>
<comment type="similarity">
    <text evidence="1">Belongs to the AHA1 family.</text>
</comment>
<dbReference type="AlphaFoldDB" id="A0A562I3B6"/>
<dbReference type="Pfam" id="PF08327">
    <property type="entry name" value="AHSA1"/>
    <property type="match status" value="1"/>
</dbReference>
<feature type="domain" description="Activator of Hsp90 ATPase homologue 1/2-like C-terminal" evidence="2">
    <location>
        <begin position="14"/>
        <end position="139"/>
    </location>
</feature>
<protein>
    <submittedName>
        <fullName evidence="3">Uncharacterized protein YndB with AHSA1/START domain</fullName>
    </submittedName>
</protein>
<name>A0A562I3B6_MICOL</name>
<organism evidence="3 4">
    <name type="scientific">Micromonospora olivasterospora</name>
    <dbReference type="NCBI Taxonomy" id="1880"/>
    <lineage>
        <taxon>Bacteria</taxon>
        <taxon>Bacillati</taxon>
        <taxon>Actinomycetota</taxon>
        <taxon>Actinomycetes</taxon>
        <taxon>Micromonosporales</taxon>
        <taxon>Micromonosporaceae</taxon>
        <taxon>Micromonospora</taxon>
    </lineage>
</organism>
<evidence type="ECO:0000313" key="4">
    <source>
        <dbReference type="Proteomes" id="UP000319825"/>
    </source>
</evidence>
<evidence type="ECO:0000259" key="2">
    <source>
        <dbReference type="Pfam" id="PF08327"/>
    </source>
</evidence>
<evidence type="ECO:0000313" key="3">
    <source>
        <dbReference type="EMBL" id="TWH65145.1"/>
    </source>
</evidence>
<dbReference type="RefSeq" id="WP_145772546.1">
    <property type="nucleotide sequence ID" value="NZ_BAAATQ010000054.1"/>
</dbReference>
<comment type="caution">
    <text evidence="3">The sequence shown here is derived from an EMBL/GenBank/DDBJ whole genome shotgun (WGS) entry which is preliminary data.</text>
</comment>
<sequence>MTDPAFVHEMDLAANPDRLWRALTDGRLTRRYWFDRRIDSTWVPGAPLRFYDGASDDVTDTGTVLECDPPRRLSYSFRYELQEGAADRPYTRVTFELLPLPGDRVRLRLVHDRLSGPEEVDGWREGWTPILRNLREFVEAGDRARGAPR</sequence>
<proteinExistence type="inferred from homology"/>
<reference evidence="3 4" key="1">
    <citation type="submission" date="2019-07" db="EMBL/GenBank/DDBJ databases">
        <title>R&amp;d 2014.</title>
        <authorList>
            <person name="Klenk H.-P."/>
        </authorList>
    </citation>
    <scope>NUCLEOTIDE SEQUENCE [LARGE SCALE GENOMIC DNA]</scope>
    <source>
        <strain evidence="3 4">DSM 43868</strain>
    </source>
</reference>
<dbReference type="Proteomes" id="UP000319825">
    <property type="component" value="Unassembled WGS sequence"/>
</dbReference>
<dbReference type="InterPro" id="IPR013538">
    <property type="entry name" value="ASHA1/2-like_C"/>
</dbReference>
<evidence type="ECO:0000256" key="1">
    <source>
        <dbReference type="ARBA" id="ARBA00006817"/>
    </source>
</evidence>
<dbReference type="InterPro" id="IPR023393">
    <property type="entry name" value="START-like_dom_sf"/>
</dbReference>